<dbReference type="Pfam" id="PF20259">
    <property type="entry name" value="tRNA_Me_trans_M"/>
    <property type="match status" value="1"/>
</dbReference>
<evidence type="ECO:0000256" key="10">
    <source>
        <dbReference type="SAM" id="Phobius"/>
    </source>
</evidence>
<keyword evidence="3 9" id="KW-0819">tRNA processing</keyword>
<keyword evidence="10" id="KW-1133">Transmembrane helix</keyword>
<evidence type="ECO:0000256" key="6">
    <source>
        <dbReference type="ARBA" id="ARBA00022884"/>
    </source>
</evidence>
<dbReference type="Gene3D" id="2.30.30.280">
    <property type="entry name" value="Adenine nucleotide alpha hydrolases-like domains"/>
    <property type="match status" value="1"/>
</dbReference>
<feature type="binding site" evidence="9">
    <location>
        <begin position="12"/>
        <end position="19"/>
    </location>
    <ligand>
        <name>ATP</name>
        <dbReference type="ChEBI" id="CHEBI:30616"/>
    </ligand>
</feature>
<dbReference type="EC" id="2.8.1.13" evidence="9"/>
<gene>
    <name evidence="9 13" type="primary">mnmA</name>
    <name evidence="13" type="ORF">C3B56_00280</name>
</gene>
<dbReference type="EMBL" id="CP026513">
    <property type="protein sequence ID" value="AZP36366.1"/>
    <property type="molecule type" value="Genomic_DNA"/>
</dbReference>
<feature type="site" description="Interaction with tRNA" evidence="9">
    <location>
        <position position="125"/>
    </location>
</feature>
<dbReference type="OrthoDB" id="9800696at2"/>
<organism evidence="13 14">
    <name type="scientific">Candidatus Annandia adelgestsuga</name>
    <dbReference type="NCBI Taxonomy" id="1302411"/>
    <lineage>
        <taxon>Bacteria</taxon>
        <taxon>Pseudomonadati</taxon>
        <taxon>Pseudomonadota</taxon>
        <taxon>Gammaproteobacteria</taxon>
        <taxon>Enterobacterales</taxon>
        <taxon>Enterobacteriaceae</taxon>
        <taxon>Candidatus Annandia</taxon>
    </lineage>
</organism>
<sequence length="377" mass="44379">MKKHNNKKIIVAMSGGVDSSVAAWILKKKGYQVEGIFMKNWEDNENNITKDFYDTKLVCKLLNIPLHKINFSQEYWNNVFKPFINGYKKGITPNPDIACNKKIKFKCLLKFAINNLRADYIATGHYVRCYKVKNNFFLLRGIDKIKDQSYFLYTLNNFQLSKSMFPIGYFKKKEIRLIAEKINLPVAKKKDSFGICFIGEKKFDKFISKYIYYKPGFIVDTKMNFIGIHKGLMYYTLGQRKGLKIGGIKKMINYPWYVIKKDFKNNYLIVSQNFYHPYLMSNGLIANKINWINYNFIKNISFCTAKIRYQQKDIPCHIIKKKKILLVFFFYQLIAVSPGQSIVFYYKEICLGGGIIKKLIPYVQLITYKNINKIINY</sequence>
<evidence type="ECO:0000259" key="12">
    <source>
        <dbReference type="Pfam" id="PF20259"/>
    </source>
</evidence>
<keyword evidence="7 9" id="KW-1015">Disulfide bond</keyword>
<comment type="subunit">
    <text evidence="9">Interacts with TusE.</text>
</comment>
<dbReference type="NCBIfam" id="TIGR00420">
    <property type="entry name" value="trmU"/>
    <property type="match status" value="1"/>
</dbReference>
<comment type="function">
    <text evidence="9">Catalyzes the 2-thiolation of uridine at the wobble position (U34) of tRNA(Lys), tRNA(Glu) and tRNA(Gln), leading to the formation of s(2)U34, the first step of tRNA-mnm(5)s(2)U34 synthesis. Sulfur is provided by IscS, via a sulfur-relay system. Binds ATP and its substrate tRNAs.</text>
</comment>
<keyword evidence="10" id="KW-0812">Transmembrane</keyword>
<dbReference type="InterPro" id="IPR023382">
    <property type="entry name" value="MnmA-like_central_sf"/>
</dbReference>
<accession>A0A3S9J7U4</accession>
<dbReference type="Gene3D" id="2.40.30.10">
    <property type="entry name" value="Translation factors"/>
    <property type="match status" value="1"/>
</dbReference>
<dbReference type="SUPFAM" id="SSF52402">
    <property type="entry name" value="Adenine nucleotide alpha hydrolases-like"/>
    <property type="match status" value="1"/>
</dbReference>
<keyword evidence="5 9" id="KW-0067">ATP-binding</keyword>
<dbReference type="GO" id="GO:0005737">
    <property type="term" value="C:cytoplasm"/>
    <property type="evidence" value="ECO:0007669"/>
    <property type="project" value="UniProtKB-SubCell"/>
</dbReference>
<evidence type="ECO:0000256" key="9">
    <source>
        <dbReference type="HAMAP-Rule" id="MF_00144"/>
    </source>
</evidence>
<dbReference type="RefSeq" id="WP_126071639.1">
    <property type="nucleotide sequence ID" value="NZ_CP026513.1"/>
</dbReference>
<keyword evidence="14" id="KW-1185">Reference proteome</keyword>
<feature type="active site" description="Nucleophile" evidence="9">
    <location>
        <position position="99"/>
    </location>
</feature>
<keyword evidence="6 9" id="KW-0694">RNA-binding</keyword>
<feature type="site" description="Interaction with tRNA" evidence="9">
    <location>
        <position position="340"/>
    </location>
</feature>
<feature type="region of interest" description="Interaction with target base in tRNA" evidence="9">
    <location>
        <begin position="94"/>
        <end position="96"/>
    </location>
</feature>
<dbReference type="HAMAP" id="MF_00144">
    <property type="entry name" value="tRNA_thiouridyl_MnmA"/>
    <property type="match status" value="1"/>
</dbReference>
<dbReference type="InterPro" id="IPR014729">
    <property type="entry name" value="Rossmann-like_a/b/a_fold"/>
</dbReference>
<dbReference type="InterPro" id="IPR046884">
    <property type="entry name" value="MnmA-like_central"/>
</dbReference>
<dbReference type="FunFam" id="3.40.50.620:FF:000115">
    <property type="entry name" value="tRNA-specific 2-thiouridylase MnmA"/>
    <property type="match status" value="1"/>
</dbReference>
<dbReference type="Proteomes" id="UP000274458">
    <property type="component" value="Chromosome"/>
</dbReference>
<comment type="similarity">
    <text evidence="9">Belongs to the MnmA/TRMU family.</text>
</comment>
<feature type="transmembrane region" description="Helical" evidence="10">
    <location>
        <begin position="324"/>
        <end position="346"/>
    </location>
</feature>
<dbReference type="GO" id="GO:0005524">
    <property type="term" value="F:ATP binding"/>
    <property type="evidence" value="ECO:0007669"/>
    <property type="project" value="UniProtKB-KW"/>
</dbReference>
<keyword evidence="10" id="KW-0472">Membrane</keyword>
<evidence type="ECO:0000256" key="7">
    <source>
        <dbReference type="ARBA" id="ARBA00023157"/>
    </source>
</evidence>
<feature type="disulfide bond" description="Alternate" evidence="9">
    <location>
        <begin position="99"/>
        <end position="196"/>
    </location>
</feature>
<feature type="domain" description="tRNA-specific 2-thiouridylase MnmA-like C-terminal" evidence="11">
    <location>
        <begin position="282"/>
        <end position="356"/>
    </location>
</feature>
<evidence type="ECO:0000256" key="5">
    <source>
        <dbReference type="ARBA" id="ARBA00022840"/>
    </source>
</evidence>
<feature type="active site" description="Cysteine persulfide intermediate" evidence="9">
    <location>
        <position position="196"/>
    </location>
</feature>
<keyword evidence="9" id="KW-0963">Cytoplasm</keyword>
<dbReference type="NCBIfam" id="NF001138">
    <property type="entry name" value="PRK00143.1"/>
    <property type="match status" value="1"/>
</dbReference>
<comment type="catalytic activity">
    <reaction evidence="8 9">
        <text>S-sulfanyl-L-cysteinyl-[protein] + uridine(34) in tRNA + AH2 + ATP = 2-thiouridine(34) in tRNA + L-cysteinyl-[protein] + A + AMP + diphosphate + H(+)</text>
        <dbReference type="Rhea" id="RHEA:47032"/>
        <dbReference type="Rhea" id="RHEA-COMP:10131"/>
        <dbReference type="Rhea" id="RHEA-COMP:11726"/>
        <dbReference type="Rhea" id="RHEA-COMP:11727"/>
        <dbReference type="Rhea" id="RHEA-COMP:11728"/>
        <dbReference type="ChEBI" id="CHEBI:13193"/>
        <dbReference type="ChEBI" id="CHEBI:15378"/>
        <dbReference type="ChEBI" id="CHEBI:17499"/>
        <dbReference type="ChEBI" id="CHEBI:29950"/>
        <dbReference type="ChEBI" id="CHEBI:30616"/>
        <dbReference type="ChEBI" id="CHEBI:33019"/>
        <dbReference type="ChEBI" id="CHEBI:61963"/>
        <dbReference type="ChEBI" id="CHEBI:65315"/>
        <dbReference type="ChEBI" id="CHEBI:87170"/>
        <dbReference type="ChEBI" id="CHEBI:456215"/>
        <dbReference type="EC" id="2.8.1.13"/>
    </reaction>
</comment>
<feature type="domain" description="tRNA-specific 2-thiouridylase MnmA-like central" evidence="12">
    <location>
        <begin position="205"/>
        <end position="272"/>
    </location>
</feature>
<dbReference type="Gene3D" id="3.40.50.620">
    <property type="entry name" value="HUPs"/>
    <property type="match status" value="1"/>
</dbReference>
<dbReference type="InterPro" id="IPR004506">
    <property type="entry name" value="MnmA-like"/>
</dbReference>
<name>A0A3S9J7U4_9ENTR</name>
<dbReference type="FunFam" id="2.30.30.280:FF:000001">
    <property type="entry name" value="tRNA-specific 2-thiouridylase MnmA"/>
    <property type="match status" value="1"/>
</dbReference>
<dbReference type="InterPro" id="IPR046885">
    <property type="entry name" value="MnmA-like_C"/>
</dbReference>
<evidence type="ECO:0000256" key="8">
    <source>
        <dbReference type="ARBA" id="ARBA00051542"/>
    </source>
</evidence>
<dbReference type="CDD" id="cd01998">
    <property type="entry name" value="MnmA_TRMU-like"/>
    <property type="match status" value="1"/>
</dbReference>
<comment type="subcellular location">
    <subcellularLocation>
        <location evidence="9">Cytoplasm</location>
    </subcellularLocation>
</comment>
<keyword evidence="4 9" id="KW-0547">Nucleotide-binding</keyword>
<dbReference type="GO" id="GO:0103016">
    <property type="term" value="F:tRNA-uridine 2-sulfurtransferase activity"/>
    <property type="evidence" value="ECO:0007669"/>
    <property type="project" value="UniProtKB-EC"/>
</dbReference>
<evidence type="ECO:0000256" key="3">
    <source>
        <dbReference type="ARBA" id="ARBA00022694"/>
    </source>
</evidence>
<feature type="binding site" evidence="9">
    <location>
        <position position="38"/>
    </location>
    <ligand>
        <name>ATP</name>
        <dbReference type="ChEBI" id="CHEBI:30616"/>
    </ligand>
</feature>
<dbReference type="KEGG" id="aade:C3B56_00280"/>
<feature type="region of interest" description="Interaction with tRNA" evidence="9">
    <location>
        <begin position="308"/>
        <end position="309"/>
    </location>
</feature>
<evidence type="ECO:0000313" key="13">
    <source>
        <dbReference type="EMBL" id="AZP36366.1"/>
    </source>
</evidence>
<protein>
    <recommendedName>
        <fullName evidence="9">tRNA-specific 2-thiouridylase MnmA</fullName>
        <ecNumber evidence="9">2.8.1.13</ecNumber>
    </recommendedName>
</protein>
<evidence type="ECO:0000313" key="14">
    <source>
        <dbReference type="Proteomes" id="UP000274458"/>
    </source>
</evidence>
<keyword evidence="1 9" id="KW-0820">tRNA-binding</keyword>
<feature type="binding site" evidence="9">
    <location>
        <position position="124"/>
    </location>
    <ligand>
        <name>ATP</name>
        <dbReference type="ChEBI" id="CHEBI:30616"/>
    </ligand>
</feature>
<evidence type="ECO:0000259" key="11">
    <source>
        <dbReference type="Pfam" id="PF20258"/>
    </source>
</evidence>
<proteinExistence type="inferred from homology"/>
<dbReference type="PANTHER" id="PTHR11933">
    <property type="entry name" value="TRNA 5-METHYLAMINOMETHYL-2-THIOURIDYLATE -METHYLTRANSFERASE"/>
    <property type="match status" value="1"/>
</dbReference>
<evidence type="ECO:0000256" key="2">
    <source>
        <dbReference type="ARBA" id="ARBA00022679"/>
    </source>
</evidence>
<dbReference type="Pfam" id="PF20258">
    <property type="entry name" value="tRNA_Me_trans_C"/>
    <property type="match status" value="1"/>
</dbReference>
<dbReference type="GO" id="GO:0002143">
    <property type="term" value="P:tRNA wobble position uridine thiolation"/>
    <property type="evidence" value="ECO:0007669"/>
    <property type="project" value="TreeGrafter"/>
</dbReference>
<keyword evidence="2 9" id="KW-0808">Transferase</keyword>
<evidence type="ECO:0000256" key="4">
    <source>
        <dbReference type="ARBA" id="ARBA00022741"/>
    </source>
</evidence>
<dbReference type="AlphaFoldDB" id="A0A3S9J7U4"/>
<dbReference type="Pfam" id="PF03054">
    <property type="entry name" value="tRNA_Me_trans"/>
    <property type="match status" value="1"/>
</dbReference>
<evidence type="ECO:0000256" key="1">
    <source>
        <dbReference type="ARBA" id="ARBA00022555"/>
    </source>
</evidence>
<reference evidence="13 14" key="1">
    <citation type="journal article" date="2018" name="Genome Biol. Evol.">
        <title>Partnering With a Pest: Genomes of Hemlock Woolly Adelgid Symbionts Reveal Atypical Nutritional Provisioning Patterns in Dual-Obligate Bacteria.</title>
        <authorList>
            <person name="Weglarz K.M."/>
            <person name="Havill N.P."/>
            <person name="Burke G.R."/>
            <person name="von Dohlen C.D."/>
        </authorList>
    </citation>
    <scope>NUCLEOTIDE SEQUENCE [LARGE SCALE GENOMIC DNA]</scope>
    <source>
        <strain evidence="13">ENA</strain>
    </source>
</reference>
<dbReference type="PANTHER" id="PTHR11933:SF5">
    <property type="entry name" value="MITOCHONDRIAL TRNA-SPECIFIC 2-THIOURIDYLASE 1"/>
    <property type="match status" value="1"/>
</dbReference>
<feature type="region of interest" description="Interaction with tRNA" evidence="9">
    <location>
        <begin position="146"/>
        <end position="148"/>
    </location>
</feature>
<dbReference type="GO" id="GO:0000049">
    <property type="term" value="F:tRNA binding"/>
    <property type="evidence" value="ECO:0007669"/>
    <property type="project" value="UniProtKB-KW"/>
</dbReference>